<dbReference type="EMBL" id="JAJCIS010000002">
    <property type="protein sequence ID" value="MCB7387011.1"/>
    <property type="molecule type" value="Genomic_DNA"/>
</dbReference>
<dbReference type="Proteomes" id="UP001299546">
    <property type="component" value="Unassembled WGS sequence"/>
</dbReference>
<dbReference type="SUPFAM" id="SSF49265">
    <property type="entry name" value="Fibronectin type III"/>
    <property type="match status" value="1"/>
</dbReference>
<feature type="domain" description="Fibronectin type-III" evidence="1">
    <location>
        <begin position="144"/>
        <end position="231"/>
    </location>
</feature>
<accession>A0ABS8DF12</accession>
<dbReference type="Pfam" id="PF00041">
    <property type="entry name" value="fn3"/>
    <property type="match status" value="1"/>
</dbReference>
<comment type="caution">
    <text evidence="2">The sequence shown here is derived from an EMBL/GenBank/DDBJ whole genome shotgun (WGS) entry which is preliminary data.</text>
</comment>
<dbReference type="RefSeq" id="WP_066735885.1">
    <property type="nucleotide sequence ID" value="NZ_JAJCIQ010000002.1"/>
</dbReference>
<sequence length="651" mass="71176">MAGTTSGSFSVNATYTTSGNIGDYVTFSWNRTGYSSNTPCYSDISWSLVLHSNGAGYISSSASKSWSVTINGSTYSGTNTIGIGNNTSKTLASGSTRINHNDDGTKTFSVSFSQAFNINFNGWVGTISGSKSFEILTIPRYANFNGMPAITDITQTSLNLSWSANATCSYVNYYLNGEVVNTEHNISSTSHSFTFTNLSPNTTYTLSVRIWRKDSNLYTTSSNISITTLPISSLVTQDTFSLNIGDNLSLSFQNEDKNASTLKLSVEDDSGSWITINSAQVTVPINEATYLWHLSSYATTLYEHCTTKNEMNFRISCGVTLNGKYYENIYSGIMHVTNANPSFNAFTLANTNTTITNLLGVTTSTIQNMGNFRVQIPSASKAIAQKSASIVKYIAYLIPKGATNVVKTAEAVYSSTSQVNIDIGTYSTAGTYQICVFAVDSRQNVSSTIAKDCIIIPYHAPVTNINIYRMNGFEKEIFLELYSQYSRLAIGSTDKNSLVSIMYRYAEVGTSLPSSWKSITDYSSGITSVNATDSKLTYIRNTLSNYFIKDLSIEKSYNFEFKITDKVDSVIYSMTVEQGIPILGEFDDGHITIGMSPELDNSAKLQVASDILVTDTDGTKRMLLETLKNFMISSDTEPTNQIVGGIWNKTS</sequence>
<dbReference type="InterPro" id="IPR013783">
    <property type="entry name" value="Ig-like_fold"/>
</dbReference>
<organism evidence="2 3">
    <name type="scientific">Bariatricus massiliensis</name>
    <dbReference type="NCBI Taxonomy" id="1745713"/>
    <lineage>
        <taxon>Bacteria</taxon>
        <taxon>Bacillati</taxon>
        <taxon>Bacillota</taxon>
        <taxon>Clostridia</taxon>
        <taxon>Lachnospirales</taxon>
        <taxon>Lachnospiraceae</taxon>
        <taxon>Bariatricus</taxon>
    </lineage>
</organism>
<dbReference type="InterPro" id="IPR003961">
    <property type="entry name" value="FN3_dom"/>
</dbReference>
<name>A0ABS8DF12_9FIRM</name>
<gene>
    <name evidence="2" type="ORF">LIZ65_06885</name>
</gene>
<dbReference type="Gene3D" id="2.60.40.10">
    <property type="entry name" value="Immunoglobulins"/>
    <property type="match status" value="1"/>
</dbReference>
<protein>
    <submittedName>
        <fullName evidence="2">Fibronectin type III domain-containing protein</fullName>
    </submittedName>
</protein>
<keyword evidence="3" id="KW-1185">Reference proteome</keyword>
<evidence type="ECO:0000259" key="1">
    <source>
        <dbReference type="PROSITE" id="PS50853"/>
    </source>
</evidence>
<reference evidence="2 3" key="1">
    <citation type="submission" date="2021-10" db="EMBL/GenBank/DDBJ databases">
        <title>Collection of gut derived symbiotic bacterial strains cultured from healthy donors.</title>
        <authorList>
            <person name="Lin H."/>
            <person name="Littmann E."/>
            <person name="Kohout C."/>
            <person name="Pamer E.G."/>
        </authorList>
    </citation>
    <scope>NUCLEOTIDE SEQUENCE [LARGE SCALE GENOMIC DNA]</scope>
    <source>
        <strain evidence="2 3">DFI.1.165</strain>
    </source>
</reference>
<dbReference type="PROSITE" id="PS50853">
    <property type="entry name" value="FN3"/>
    <property type="match status" value="1"/>
</dbReference>
<evidence type="ECO:0000313" key="3">
    <source>
        <dbReference type="Proteomes" id="UP001299546"/>
    </source>
</evidence>
<dbReference type="CDD" id="cd00063">
    <property type="entry name" value="FN3"/>
    <property type="match status" value="1"/>
</dbReference>
<dbReference type="SMART" id="SM00060">
    <property type="entry name" value="FN3"/>
    <property type="match status" value="1"/>
</dbReference>
<dbReference type="InterPro" id="IPR036116">
    <property type="entry name" value="FN3_sf"/>
</dbReference>
<proteinExistence type="predicted"/>
<evidence type="ECO:0000313" key="2">
    <source>
        <dbReference type="EMBL" id="MCB7387011.1"/>
    </source>
</evidence>